<accession>A0ABR3DAW1</accession>
<evidence type="ECO:0000313" key="1">
    <source>
        <dbReference type="EMBL" id="KAL0469714.1"/>
    </source>
</evidence>
<dbReference type="Proteomes" id="UP001451303">
    <property type="component" value="Unassembled WGS sequence"/>
</dbReference>
<comment type="caution">
    <text evidence="1">The sequence shown here is derived from an EMBL/GenBank/DDBJ whole genome shotgun (WGS) entry which is preliminary data.</text>
</comment>
<protein>
    <submittedName>
        <fullName evidence="1">Uncharacterized protein</fullName>
    </submittedName>
</protein>
<keyword evidence="2" id="KW-1185">Reference proteome</keyword>
<sequence length="146" mass="16095">MGRKRCGSAAGVRFYQDEPSAAAANALQGAASPRNSYPRSRVPDLTDDYGDNCLLELGRQAIRQIACTTAAFAILQCHLVFTPVLLKLCNNWSGYHDLQPASRKGFESSTSMYKSRSNPATIVFLNFPTWNREGNDHCRDILHATA</sequence>
<organism evidence="1 2">
    <name type="scientific">Neurospora intermedia</name>
    <dbReference type="NCBI Taxonomy" id="5142"/>
    <lineage>
        <taxon>Eukaryota</taxon>
        <taxon>Fungi</taxon>
        <taxon>Dikarya</taxon>
        <taxon>Ascomycota</taxon>
        <taxon>Pezizomycotina</taxon>
        <taxon>Sordariomycetes</taxon>
        <taxon>Sordariomycetidae</taxon>
        <taxon>Sordariales</taxon>
        <taxon>Sordariaceae</taxon>
        <taxon>Neurospora</taxon>
    </lineage>
</organism>
<name>A0ABR3DAW1_NEUIN</name>
<evidence type="ECO:0000313" key="2">
    <source>
        <dbReference type="Proteomes" id="UP001451303"/>
    </source>
</evidence>
<dbReference type="EMBL" id="JAVLET010000005">
    <property type="protein sequence ID" value="KAL0469714.1"/>
    <property type="molecule type" value="Genomic_DNA"/>
</dbReference>
<reference evidence="1 2" key="1">
    <citation type="submission" date="2023-09" db="EMBL/GenBank/DDBJ databases">
        <title>Multi-omics analysis of a traditional fermented food reveals byproduct-associated fungal strains for waste-to-food upcycling.</title>
        <authorList>
            <consortium name="Lawrence Berkeley National Laboratory"/>
            <person name="Rekdal V.M."/>
            <person name="Villalobos-Escobedo J.M."/>
            <person name="Rodriguez-Valeron N."/>
            <person name="Garcia M.O."/>
            <person name="Vasquez D.P."/>
            <person name="Damayanti I."/>
            <person name="Sorensen P.M."/>
            <person name="Baidoo E.E."/>
            <person name="De Carvalho A.C."/>
            <person name="Riley R."/>
            <person name="Lipzen A."/>
            <person name="He G."/>
            <person name="Yan M."/>
            <person name="Haridas S."/>
            <person name="Daum C."/>
            <person name="Yoshinaga Y."/>
            <person name="Ng V."/>
            <person name="Grigoriev I.V."/>
            <person name="Munk R."/>
            <person name="Nuraida L."/>
            <person name="Wijaya C.H."/>
            <person name="Morales P.-C."/>
            <person name="Keasling J.D."/>
        </authorList>
    </citation>
    <scope>NUCLEOTIDE SEQUENCE [LARGE SCALE GENOMIC DNA]</scope>
    <source>
        <strain evidence="1 2">FGSC 2613</strain>
    </source>
</reference>
<gene>
    <name evidence="1" type="ORF">QR685DRAFT_572680</name>
</gene>
<proteinExistence type="predicted"/>